<dbReference type="Pfam" id="PF01163">
    <property type="entry name" value="RIO1"/>
    <property type="match status" value="1"/>
</dbReference>
<comment type="caution">
    <text evidence="10">The sequence shown here is derived from an EMBL/GenBank/DDBJ whole genome shotgun (WGS) entry which is preliminary data.</text>
</comment>
<evidence type="ECO:0000256" key="6">
    <source>
        <dbReference type="ARBA" id="ARBA00022840"/>
    </source>
</evidence>
<dbReference type="Gene3D" id="1.10.510.10">
    <property type="entry name" value="Transferase(Phosphotransferase) domain 1"/>
    <property type="match status" value="1"/>
</dbReference>
<evidence type="ECO:0000256" key="8">
    <source>
        <dbReference type="ARBA" id="ARBA00048679"/>
    </source>
</evidence>
<keyword evidence="5" id="KW-0418">Kinase</keyword>
<dbReference type="SUPFAM" id="SSF56112">
    <property type="entry name" value="Protein kinase-like (PK-like)"/>
    <property type="match status" value="1"/>
</dbReference>
<keyword evidence="2" id="KW-0723">Serine/threonine-protein kinase</keyword>
<gene>
    <name evidence="10" type="ORF">PG994_006250</name>
</gene>
<dbReference type="PROSITE" id="PS50011">
    <property type="entry name" value="PROTEIN_KINASE_DOM"/>
    <property type="match status" value="1"/>
</dbReference>
<evidence type="ECO:0000313" key="11">
    <source>
        <dbReference type="Proteomes" id="UP001480595"/>
    </source>
</evidence>
<evidence type="ECO:0000313" key="10">
    <source>
        <dbReference type="EMBL" id="KAK8069634.1"/>
    </source>
</evidence>
<evidence type="ECO:0000256" key="4">
    <source>
        <dbReference type="ARBA" id="ARBA00022741"/>
    </source>
</evidence>
<dbReference type="InterPro" id="IPR000719">
    <property type="entry name" value="Prot_kinase_dom"/>
</dbReference>
<keyword evidence="6" id="KW-0067">ATP-binding</keyword>
<dbReference type="EC" id="2.7.11.1" evidence="1"/>
<proteinExistence type="predicted"/>
<keyword evidence="4" id="KW-0547">Nucleotide-binding</keyword>
<keyword evidence="3" id="KW-0808">Transferase</keyword>
<dbReference type="EMBL" id="JAQQWL010000006">
    <property type="protein sequence ID" value="KAK8069634.1"/>
    <property type="molecule type" value="Genomic_DNA"/>
</dbReference>
<name>A0ABR1VI24_9PEZI</name>
<evidence type="ECO:0000256" key="1">
    <source>
        <dbReference type="ARBA" id="ARBA00012513"/>
    </source>
</evidence>
<evidence type="ECO:0000256" key="7">
    <source>
        <dbReference type="ARBA" id="ARBA00047899"/>
    </source>
</evidence>
<dbReference type="GeneID" id="92090722"/>
<reference evidence="10 11" key="1">
    <citation type="submission" date="2023-01" db="EMBL/GenBank/DDBJ databases">
        <title>Analysis of 21 Apiospora genomes using comparative genomics revels a genus with tremendous synthesis potential of carbohydrate active enzymes and secondary metabolites.</title>
        <authorList>
            <person name="Sorensen T."/>
        </authorList>
    </citation>
    <scope>NUCLEOTIDE SEQUENCE [LARGE SCALE GENOMIC DNA]</scope>
    <source>
        <strain evidence="10 11">CBS 135458</strain>
    </source>
</reference>
<organism evidence="10 11">
    <name type="scientific">Apiospora phragmitis</name>
    <dbReference type="NCBI Taxonomy" id="2905665"/>
    <lineage>
        <taxon>Eukaryota</taxon>
        <taxon>Fungi</taxon>
        <taxon>Dikarya</taxon>
        <taxon>Ascomycota</taxon>
        <taxon>Pezizomycotina</taxon>
        <taxon>Sordariomycetes</taxon>
        <taxon>Xylariomycetidae</taxon>
        <taxon>Amphisphaeriales</taxon>
        <taxon>Apiosporaceae</taxon>
        <taxon>Apiospora</taxon>
    </lineage>
</organism>
<comment type="catalytic activity">
    <reaction evidence="7">
        <text>L-threonyl-[protein] + ATP = O-phospho-L-threonyl-[protein] + ADP + H(+)</text>
        <dbReference type="Rhea" id="RHEA:46608"/>
        <dbReference type="Rhea" id="RHEA-COMP:11060"/>
        <dbReference type="Rhea" id="RHEA-COMP:11605"/>
        <dbReference type="ChEBI" id="CHEBI:15378"/>
        <dbReference type="ChEBI" id="CHEBI:30013"/>
        <dbReference type="ChEBI" id="CHEBI:30616"/>
        <dbReference type="ChEBI" id="CHEBI:61977"/>
        <dbReference type="ChEBI" id="CHEBI:456216"/>
        <dbReference type="EC" id="2.7.11.1"/>
    </reaction>
</comment>
<evidence type="ECO:0000259" key="9">
    <source>
        <dbReference type="PROSITE" id="PS50011"/>
    </source>
</evidence>
<evidence type="ECO:0000256" key="5">
    <source>
        <dbReference type="ARBA" id="ARBA00022777"/>
    </source>
</evidence>
<evidence type="ECO:0000256" key="3">
    <source>
        <dbReference type="ARBA" id="ARBA00022679"/>
    </source>
</evidence>
<sequence>MKVCDFPAGIAEMDDCNSAGWAAKMTQQEILMHQQAAAGAPSIVPAFLGLVTEPSRGVIGFLSQFIDNAVTLDSVPHVNSTLNDMVRRAVEKLHNEARVAHNDLHKENMLVKRDGSGVFIIDFEHAVDLRVRGLDLASSIASDNLIWTRFSGLLTP</sequence>
<dbReference type="RefSeq" id="XP_066716928.1">
    <property type="nucleotide sequence ID" value="XM_066857659.1"/>
</dbReference>
<accession>A0ABR1VI24</accession>
<keyword evidence="11" id="KW-1185">Reference proteome</keyword>
<feature type="domain" description="Protein kinase" evidence="9">
    <location>
        <begin position="1"/>
        <end position="156"/>
    </location>
</feature>
<dbReference type="Proteomes" id="UP001480595">
    <property type="component" value="Unassembled WGS sequence"/>
</dbReference>
<comment type="catalytic activity">
    <reaction evidence="8">
        <text>L-seryl-[protein] + ATP = O-phospho-L-seryl-[protein] + ADP + H(+)</text>
        <dbReference type="Rhea" id="RHEA:17989"/>
        <dbReference type="Rhea" id="RHEA-COMP:9863"/>
        <dbReference type="Rhea" id="RHEA-COMP:11604"/>
        <dbReference type="ChEBI" id="CHEBI:15378"/>
        <dbReference type="ChEBI" id="CHEBI:29999"/>
        <dbReference type="ChEBI" id="CHEBI:30616"/>
        <dbReference type="ChEBI" id="CHEBI:83421"/>
        <dbReference type="ChEBI" id="CHEBI:456216"/>
        <dbReference type="EC" id="2.7.11.1"/>
    </reaction>
</comment>
<protein>
    <recommendedName>
        <fullName evidence="1">non-specific serine/threonine protein kinase</fullName>
        <ecNumber evidence="1">2.7.11.1</ecNumber>
    </recommendedName>
</protein>
<dbReference type="InterPro" id="IPR011009">
    <property type="entry name" value="Kinase-like_dom_sf"/>
</dbReference>
<dbReference type="InterPro" id="IPR018934">
    <property type="entry name" value="RIO_dom"/>
</dbReference>
<evidence type="ECO:0000256" key="2">
    <source>
        <dbReference type="ARBA" id="ARBA00022527"/>
    </source>
</evidence>